<dbReference type="InterPro" id="IPR011701">
    <property type="entry name" value="MFS"/>
</dbReference>
<feature type="transmembrane region" description="Helical" evidence="6">
    <location>
        <begin position="273"/>
        <end position="294"/>
    </location>
</feature>
<accession>A0A8K0SJD6</accession>
<dbReference type="CDD" id="cd17502">
    <property type="entry name" value="MFS_Azr1_MDR_like"/>
    <property type="match status" value="1"/>
</dbReference>
<feature type="transmembrane region" description="Helical" evidence="6">
    <location>
        <begin position="242"/>
        <end position="261"/>
    </location>
</feature>
<feature type="domain" description="Major facilitator superfamily (MFS) profile" evidence="7">
    <location>
        <begin position="46"/>
        <end position="535"/>
    </location>
</feature>
<feature type="transmembrane region" description="Helical" evidence="6">
    <location>
        <begin position="135"/>
        <end position="160"/>
    </location>
</feature>
<dbReference type="Pfam" id="PF07690">
    <property type="entry name" value="MFS_1"/>
    <property type="match status" value="1"/>
</dbReference>
<dbReference type="PANTHER" id="PTHR23501:SF153">
    <property type="entry name" value="AFLATOXIN EFFLUX PUMP, PUTATIVE-RELATED"/>
    <property type="match status" value="1"/>
</dbReference>
<dbReference type="InterPro" id="IPR036259">
    <property type="entry name" value="MFS_trans_sf"/>
</dbReference>
<feature type="transmembrane region" description="Helical" evidence="6">
    <location>
        <begin position="347"/>
        <end position="367"/>
    </location>
</feature>
<dbReference type="EMBL" id="JAGPNK010000017">
    <property type="protein sequence ID" value="KAH7305758.1"/>
    <property type="molecule type" value="Genomic_DNA"/>
</dbReference>
<feature type="transmembrane region" description="Helical" evidence="6">
    <location>
        <begin position="437"/>
        <end position="461"/>
    </location>
</feature>
<evidence type="ECO:0000256" key="5">
    <source>
        <dbReference type="ARBA" id="ARBA00023136"/>
    </source>
</evidence>
<proteinExistence type="predicted"/>
<sequence length="548" mass="58831">MPDIRPPNTTEHNGIAPIHLDEKQRLSNDAETKTEQYPTKKVLFPILFSICMASFLVSLDRTIVGVAVPAISNEFKAFSDISWYESAYLLTFATLQLPMGKIYTFFSSKWIYIFFVFIFEIGSIISAAAPSSVVFIIGRAVSGIGCAGVTAGSQVLFVDLLPLEKRPKYQGLLGATFGLAAIAGPLLGGAFASGATWRWCFWLNLPIGGIALVILLILLPVKAPPRQMVRGSLIESISQFDPIGTLLLVPGIILLLLALQWGPENGSWSSPRVLGTIIPGIFLLVIFAVSQIWIGENGTIPPRIISQRSIAAASAASLGFGSALIIITFYLPIWYQAIQGLSAVDAGIRLLAYFLSTVFFVIGSGALVSKLGYYTPLMILGTAIMIVGCGLLSTVRVNSPDAEVVGFQVLFGVGMGLALIQPINAGQTVLSREDIPTGLTVINFMNFVGGTVFVGVCQSILTHTLTDELRRNVPDLDVASILRNGATSLSGSVTPEQRPLFINAYNAGLVNVFYCAMALSAFAFIASCFLEWRTVKARQSDIEASTTP</sequence>
<keyword evidence="9" id="KW-1185">Reference proteome</keyword>
<dbReference type="Gene3D" id="1.20.1250.20">
    <property type="entry name" value="MFS general substrate transporter like domains"/>
    <property type="match status" value="1"/>
</dbReference>
<feature type="transmembrane region" description="Helical" evidence="6">
    <location>
        <begin position="508"/>
        <end position="530"/>
    </location>
</feature>
<dbReference type="OrthoDB" id="10021397at2759"/>
<dbReference type="FunFam" id="1.20.1250.20:FF:000196">
    <property type="entry name" value="MFS toxin efflux pump (AflT)"/>
    <property type="match status" value="1"/>
</dbReference>
<dbReference type="GO" id="GO:0022857">
    <property type="term" value="F:transmembrane transporter activity"/>
    <property type="evidence" value="ECO:0007669"/>
    <property type="project" value="InterPro"/>
</dbReference>
<feature type="transmembrane region" description="Helical" evidence="6">
    <location>
        <begin position="172"/>
        <end position="195"/>
    </location>
</feature>
<keyword evidence="3 6" id="KW-0812">Transmembrane</keyword>
<keyword evidence="5 6" id="KW-0472">Membrane</keyword>
<dbReference type="PROSITE" id="PS50850">
    <property type="entry name" value="MFS"/>
    <property type="match status" value="1"/>
</dbReference>
<comment type="caution">
    <text evidence="8">The sequence shown here is derived from an EMBL/GenBank/DDBJ whole genome shotgun (WGS) entry which is preliminary data.</text>
</comment>
<evidence type="ECO:0000313" key="8">
    <source>
        <dbReference type="EMBL" id="KAH7305758.1"/>
    </source>
</evidence>
<keyword evidence="2" id="KW-0813">Transport</keyword>
<evidence type="ECO:0000256" key="6">
    <source>
        <dbReference type="SAM" id="Phobius"/>
    </source>
</evidence>
<evidence type="ECO:0000256" key="1">
    <source>
        <dbReference type="ARBA" id="ARBA00004141"/>
    </source>
</evidence>
<feature type="transmembrane region" description="Helical" evidence="6">
    <location>
        <begin position="374"/>
        <end position="393"/>
    </location>
</feature>
<evidence type="ECO:0000259" key="7">
    <source>
        <dbReference type="PROSITE" id="PS50850"/>
    </source>
</evidence>
<dbReference type="InterPro" id="IPR020846">
    <property type="entry name" value="MFS_dom"/>
</dbReference>
<gene>
    <name evidence="8" type="ORF">B0I35DRAFT_471399</name>
</gene>
<organism evidence="8 9">
    <name type="scientific">Stachybotrys elegans</name>
    <dbReference type="NCBI Taxonomy" id="80388"/>
    <lineage>
        <taxon>Eukaryota</taxon>
        <taxon>Fungi</taxon>
        <taxon>Dikarya</taxon>
        <taxon>Ascomycota</taxon>
        <taxon>Pezizomycotina</taxon>
        <taxon>Sordariomycetes</taxon>
        <taxon>Hypocreomycetidae</taxon>
        <taxon>Hypocreales</taxon>
        <taxon>Stachybotryaceae</taxon>
        <taxon>Stachybotrys</taxon>
    </lineage>
</organism>
<reference evidence="8" key="1">
    <citation type="journal article" date="2021" name="Nat. Commun.">
        <title>Genetic determinants of endophytism in the Arabidopsis root mycobiome.</title>
        <authorList>
            <person name="Mesny F."/>
            <person name="Miyauchi S."/>
            <person name="Thiergart T."/>
            <person name="Pickel B."/>
            <person name="Atanasova L."/>
            <person name="Karlsson M."/>
            <person name="Huettel B."/>
            <person name="Barry K.W."/>
            <person name="Haridas S."/>
            <person name="Chen C."/>
            <person name="Bauer D."/>
            <person name="Andreopoulos W."/>
            <person name="Pangilinan J."/>
            <person name="LaButti K."/>
            <person name="Riley R."/>
            <person name="Lipzen A."/>
            <person name="Clum A."/>
            <person name="Drula E."/>
            <person name="Henrissat B."/>
            <person name="Kohler A."/>
            <person name="Grigoriev I.V."/>
            <person name="Martin F.M."/>
            <person name="Hacquard S."/>
        </authorList>
    </citation>
    <scope>NUCLEOTIDE SEQUENCE</scope>
    <source>
        <strain evidence="8">MPI-CAGE-CH-0235</strain>
    </source>
</reference>
<evidence type="ECO:0000256" key="3">
    <source>
        <dbReference type="ARBA" id="ARBA00022692"/>
    </source>
</evidence>
<feature type="transmembrane region" description="Helical" evidence="6">
    <location>
        <begin position="315"/>
        <end position="335"/>
    </location>
</feature>
<evidence type="ECO:0000256" key="4">
    <source>
        <dbReference type="ARBA" id="ARBA00022989"/>
    </source>
</evidence>
<dbReference type="Gene3D" id="1.20.1720.10">
    <property type="entry name" value="Multidrug resistance protein D"/>
    <property type="match status" value="1"/>
</dbReference>
<evidence type="ECO:0000256" key="2">
    <source>
        <dbReference type="ARBA" id="ARBA00022448"/>
    </source>
</evidence>
<dbReference type="GO" id="GO:0005886">
    <property type="term" value="C:plasma membrane"/>
    <property type="evidence" value="ECO:0007669"/>
    <property type="project" value="TreeGrafter"/>
</dbReference>
<dbReference type="InterPro" id="IPR001958">
    <property type="entry name" value="Tet-R_TetA/multi-R_MdtG-like"/>
</dbReference>
<name>A0A8K0SJD6_9HYPO</name>
<dbReference type="AlphaFoldDB" id="A0A8K0SJD6"/>
<evidence type="ECO:0000313" key="9">
    <source>
        <dbReference type="Proteomes" id="UP000813444"/>
    </source>
</evidence>
<dbReference type="PANTHER" id="PTHR23501">
    <property type="entry name" value="MAJOR FACILITATOR SUPERFAMILY"/>
    <property type="match status" value="1"/>
</dbReference>
<protein>
    <submittedName>
        <fullName evidence="8">Major facilitator superfamily domain-containing protein</fullName>
    </submittedName>
</protein>
<keyword evidence="4 6" id="KW-1133">Transmembrane helix</keyword>
<dbReference type="Proteomes" id="UP000813444">
    <property type="component" value="Unassembled WGS sequence"/>
</dbReference>
<dbReference type="SUPFAM" id="SSF103473">
    <property type="entry name" value="MFS general substrate transporter"/>
    <property type="match status" value="1"/>
</dbReference>
<feature type="transmembrane region" description="Helical" evidence="6">
    <location>
        <begin position="42"/>
        <end position="59"/>
    </location>
</feature>
<feature type="transmembrane region" description="Helical" evidence="6">
    <location>
        <begin position="110"/>
        <end position="129"/>
    </location>
</feature>
<feature type="transmembrane region" description="Helical" evidence="6">
    <location>
        <begin position="201"/>
        <end position="221"/>
    </location>
</feature>
<dbReference type="PRINTS" id="PR01035">
    <property type="entry name" value="TCRTETA"/>
</dbReference>
<feature type="transmembrane region" description="Helical" evidence="6">
    <location>
        <begin position="405"/>
        <end position="425"/>
    </location>
</feature>
<comment type="subcellular location">
    <subcellularLocation>
        <location evidence="1">Membrane</location>
        <topology evidence="1">Multi-pass membrane protein</topology>
    </subcellularLocation>
</comment>